<dbReference type="PANTHER" id="PTHR45626:SF14">
    <property type="entry name" value="ATP-DEPENDENT DNA HELICASE (EUROFUNG)"/>
    <property type="match status" value="1"/>
</dbReference>
<gene>
    <name evidence="7" type="ORF">V5O48_018342</name>
</gene>
<dbReference type="Pfam" id="PF00271">
    <property type="entry name" value="Helicase_C"/>
    <property type="match status" value="1"/>
</dbReference>
<feature type="region of interest" description="Disordered" evidence="4">
    <location>
        <begin position="1"/>
        <end position="97"/>
    </location>
</feature>
<evidence type="ECO:0000256" key="1">
    <source>
        <dbReference type="ARBA" id="ARBA00022741"/>
    </source>
</evidence>
<sequence>MKSKANKSKTSGQSRNAIPSSLRSRIAETNIFQGGAPSQRLYPVLEDTSTPNTSTSTSPPPPQRPKPRHSEPAAPASVKRGCPRKSEPGPGARSKGLEIENVQELFNGEYVQQTLPSERPETHPKSMNGIPLKPHQILGILWMINQENPAKKRFGGILTDDTGLGKTVQSFGLIKYDNDHHSKEVSGKRTVVVVPNVGLADQWKEEAEKFDPGSKVYVYHGSRRTKKPSVLQEYAIVVTTYGTLRSEWSKREEQSATGVYPLFDILWRRVILDEAHAIRNPDTKAAKSCCALRSQYRWCLSATPLQNTIYDLRSLFTFLKREKYGDPAWFKREIGEPIASAKHGNFDIDAVKEAFQLLHFGLGETFLRRTKDGMTDGKKNLDIPAYELHAYECDLSPLERQIYVALQDKYIELVERYKLSLVYILALMLRLRQVCLHPKLLLKNYEEESINEEVEGHEAESKGEFGIKTCEICHAPLPTIRENRKAHRQACRATEGLLEPYLRSSHLLSSERINTIISILEHVPPGEKTIIFSSFTSMLDVLQKFLAGFNYTRYDGAMSKSTQDDALEAVKKDPSMTVILMSLKAGGVGLNLTECNHVILADTWWNPAVELQAIGRVHRIGQTRQVHVYRLVAKDTIETRILQLQEHKSKLAKAALEGAGFDEAR</sequence>
<evidence type="ECO:0000313" key="8">
    <source>
        <dbReference type="Proteomes" id="UP001465976"/>
    </source>
</evidence>
<proteinExistence type="predicted"/>
<dbReference type="InterPro" id="IPR050628">
    <property type="entry name" value="SNF2_RAD54_helicase_TF"/>
</dbReference>
<feature type="non-terminal residue" evidence="7">
    <location>
        <position position="665"/>
    </location>
</feature>
<dbReference type="EMBL" id="JBAHYK010003252">
    <property type="protein sequence ID" value="KAL0563721.1"/>
    <property type="molecule type" value="Genomic_DNA"/>
</dbReference>
<dbReference type="InterPro" id="IPR049730">
    <property type="entry name" value="SNF2/RAD54-like_C"/>
</dbReference>
<keyword evidence="1" id="KW-0547">Nucleotide-binding</keyword>
<reference evidence="7 8" key="1">
    <citation type="submission" date="2024-02" db="EMBL/GenBank/DDBJ databases">
        <title>A draft genome for the cacao thread blight pathogen Marasmius crinis-equi.</title>
        <authorList>
            <person name="Cohen S.P."/>
            <person name="Baruah I.K."/>
            <person name="Amoako-Attah I."/>
            <person name="Bukari Y."/>
            <person name="Meinhardt L.W."/>
            <person name="Bailey B.A."/>
        </authorList>
    </citation>
    <scope>NUCLEOTIDE SEQUENCE [LARGE SCALE GENOMIC DNA]</scope>
    <source>
        <strain evidence="7 8">GH-76</strain>
    </source>
</reference>
<evidence type="ECO:0000256" key="2">
    <source>
        <dbReference type="ARBA" id="ARBA00022801"/>
    </source>
</evidence>
<dbReference type="InterPro" id="IPR014001">
    <property type="entry name" value="Helicase_ATP-bd"/>
</dbReference>
<keyword evidence="3" id="KW-0067">ATP-binding</keyword>
<dbReference type="InterPro" id="IPR038718">
    <property type="entry name" value="SNF2-like_sf"/>
</dbReference>
<feature type="domain" description="Helicase ATP-binding" evidence="5">
    <location>
        <begin position="147"/>
        <end position="322"/>
    </location>
</feature>
<feature type="compositionally biased region" description="Low complexity" evidence="4">
    <location>
        <begin position="48"/>
        <end position="57"/>
    </location>
</feature>
<dbReference type="Pfam" id="PF00176">
    <property type="entry name" value="SNF2-rel_dom"/>
    <property type="match status" value="1"/>
</dbReference>
<comment type="caution">
    <text evidence="7">The sequence shown here is derived from an EMBL/GenBank/DDBJ whole genome shotgun (WGS) entry which is preliminary data.</text>
</comment>
<evidence type="ECO:0000259" key="6">
    <source>
        <dbReference type="PROSITE" id="PS51194"/>
    </source>
</evidence>
<keyword evidence="8" id="KW-1185">Reference proteome</keyword>
<organism evidence="7 8">
    <name type="scientific">Marasmius crinis-equi</name>
    <dbReference type="NCBI Taxonomy" id="585013"/>
    <lineage>
        <taxon>Eukaryota</taxon>
        <taxon>Fungi</taxon>
        <taxon>Dikarya</taxon>
        <taxon>Basidiomycota</taxon>
        <taxon>Agaricomycotina</taxon>
        <taxon>Agaricomycetes</taxon>
        <taxon>Agaricomycetidae</taxon>
        <taxon>Agaricales</taxon>
        <taxon>Marasmiineae</taxon>
        <taxon>Marasmiaceae</taxon>
        <taxon>Marasmius</taxon>
    </lineage>
</organism>
<dbReference type="SMART" id="SM00490">
    <property type="entry name" value="HELICc"/>
    <property type="match status" value="1"/>
</dbReference>
<dbReference type="CDD" id="cd18793">
    <property type="entry name" value="SF2_C_SNF"/>
    <property type="match status" value="1"/>
</dbReference>
<accession>A0ABR3ELF5</accession>
<evidence type="ECO:0000313" key="7">
    <source>
        <dbReference type="EMBL" id="KAL0563721.1"/>
    </source>
</evidence>
<feature type="compositionally biased region" description="Polar residues" evidence="4">
    <location>
        <begin position="8"/>
        <end position="23"/>
    </location>
</feature>
<dbReference type="InterPro" id="IPR001650">
    <property type="entry name" value="Helicase_C-like"/>
</dbReference>
<dbReference type="Gene3D" id="3.40.50.300">
    <property type="entry name" value="P-loop containing nucleotide triphosphate hydrolases"/>
    <property type="match status" value="1"/>
</dbReference>
<feature type="domain" description="Helicase C-terminal" evidence="6">
    <location>
        <begin position="515"/>
        <end position="665"/>
    </location>
</feature>
<dbReference type="PANTHER" id="PTHR45626">
    <property type="entry name" value="TRANSCRIPTION TERMINATION FACTOR 2-RELATED"/>
    <property type="match status" value="1"/>
</dbReference>
<dbReference type="Proteomes" id="UP001465976">
    <property type="component" value="Unassembled WGS sequence"/>
</dbReference>
<evidence type="ECO:0000256" key="4">
    <source>
        <dbReference type="SAM" id="MobiDB-lite"/>
    </source>
</evidence>
<dbReference type="Gene3D" id="3.40.50.10810">
    <property type="entry name" value="Tandem AAA-ATPase domain"/>
    <property type="match status" value="1"/>
</dbReference>
<keyword evidence="2" id="KW-0378">Hydrolase</keyword>
<name>A0ABR3ELF5_9AGAR</name>
<dbReference type="InterPro" id="IPR000330">
    <property type="entry name" value="SNF2_N"/>
</dbReference>
<evidence type="ECO:0000259" key="5">
    <source>
        <dbReference type="PROSITE" id="PS51192"/>
    </source>
</evidence>
<dbReference type="SMART" id="SM00487">
    <property type="entry name" value="DEXDc"/>
    <property type="match status" value="1"/>
</dbReference>
<dbReference type="CDD" id="cd18008">
    <property type="entry name" value="DEXDc_SHPRH-like"/>
    <property type="match status" value="1"/>
</dbReference>
<dbReference type="InterPro" id="IPR027417">
    <property type="entry name" value="P-loop_NTPase"/>
</dbReference>
<protein>
    <submittedName>
        <fullName evidence="7">Uncharacterized protein</fullName>
    </submittedName>
</protein>
<dbReference type="PROSITE" id="PS51192">
    <property type="entry name" value="HELICASE_ATP_BIND_1"/>
    <property type="match status" value="1"/>
</dbReference>
<dbReference type="PROSITE" id="PS51194">
    <property type="entry name" value="HELICASE_CTER"/>
    <property type="match status" value="1"/>
</dbReference>
<evidence type="ECO:0000256" key="3">
    <source>
        <dbReference type="ARBA" id="ARBA00022840"/>
    </source>
</evidence>
<dbReference type="SUPFAM" id="SSF52540">
    <property type="entry name" value="P-loop containing nucleoside triphosphate hydrolases"/>
    <property type="match status" value="2"/>
</dbReference>